<evidence type="ECO:0000313" key="1">
    <source>
        <dbReference type="Proteomes" id="UP000515158"/>
    </source>
</evidence>
<dbReference type="Proteomes" id="UP000515158">
    <property type="component" value="Unplaced"/>
</dbReference>
<sequence length="282" mass="30958">MESHGAVRVDWDREATAVGGVAVARKRQRQFFRSADDQSSSRPAVSFLDITCISSRVDVKAMTALLKGGSLEQAHSLVGLQCNVAPAWSQKVLELTAPHLKGLQAVSPLQRHLDRILVMPHLQALCLTNVTGQQARQVSQMASLRRLELHCPLDAPLPELLLPRAVPPAGLRWLRCGVEPLVTALALVQAHASTLEELQLVTASVDPAGCPDLVTELKRCSLKNLHRVVLLRHTAYGEQCRHDHPSCKDQLQRLWLMFGESDLFADILCSECDKAELSKSGP</sequence>
<organism evidence="2">
    <name type="scientific">Thrips palmi</name>
    <name type="common">Melon thrips</name>
    <dbReference type="NCBI Taxonomy" id="161013"/>
    <lineage>
        <taxon>Eukaryota</taxon>
        <taxon>Metazoa</taxon>
        <taxon>Ecdysozoa</taxon>
        <taxon>Arthropoda</taxon>
        <taxon>Hexapoda</taxon>
        <taxon>Insecta</taxon>
        <taxon>Pterygota</taxon>
        <taxon>Neoptera</taxon>
        <taxon>Paraneoptera</taxon>
        <taxon>Thysanoptera</taxon>
        <taxon>Terebrantia</taxon>
        <taxon>Thripoidea</taxon>
        <taxon>Thripidae</taxon>
        <taxon>Thrips</taxon>
    </lineage>
</organism>
<accession>A0A6P8YX05</accession>
<proteinExistence type="predicted"/>
<dbReference type="InParanoid" id="A0A6P8YX05"/>
<dbReference type="OrthoDB" id="8228905at2759"/>
<dbReference type="RefSeq" id="XP_034242105.1">
    <property type="nucleotide sequence ID" value="XM_034386214.1"/>
</dbReference>
<dbReference type="GeneID" id="117645790"/>
<dbReference type="AlphaFoldDB" id="A0A6P8YX05"/>
<gene>
    <name evidence="2" type="primary">LOC117645790</name>
</gene>
<name>A0A6P8YX05_THRPL</name>
<evidence type="ECO:0000313" key="2">
    <source>
        <dbReference type="RefSeq" id="XP_034242105.1"/>
    </source>
</evidence>
<reference evidence="2" key="1">
    <citation type="submission" date="2025-08" db="UniProtKB">
        <authorList>
            <consortium name="RefSeq"/>
        </authorList>
    </citation>
    <scope>IDENTIFICATION</scope>
    <source>
        <tissue evidence="2">Total insect</tissue>
    </source>
</reference>
<dbReference type="KEGG" id="tpal:117645790"/>
<protein>
    <submittedName>
        <fullName evidence="2">Uncharacterized protein LOC117645790</fullName>
    </submittedName>
</protein>
<keyword evidence="1" id="KW-1185">Reference proteome</keyword>